<dbReference type="HOGENOM" id="CLU_469081_0_0_7"/>
<feature type="compositionally biased region" description="Low complexity" evidence="1">
    <location>
        <begin position="183"/>
        <end position="193"/>
    </location>
</feature>
<dbReference type="Proteomes" id="UP000011721">
    <property type="component" value="Chromosome"/>
</dbReference>
<proteinExistence type="predicted"/>
<dbReference type="RefSeq" id="WP_015402495.1">
    <property type="nucleotide sequence ID" value="NC_020304.1"/>
</dbReference>
<evidence type="ECO:0000313" key="3">
    <source>
        <dbReference type="Proteomes" id="UP000011721"/>
    </source>
</evidence>
<sequence length="581" mass="63450">MIQKMCQQKKGQFFILQNQATLACKNERGFCCIEGRTSNLSRSICEQRHGAFSTNRSQLSKECAPKKTRLTNSSVQSPRPATATTPASVVKEKTVKQPIAQNAMKGFDEPVFKPDNSRERYDDPLFKPDNSRKGYDDPVLKPTNNKEAQKKKRGGPAVAGVLIADSPVTPQITPNVSPPPTNDSEPSLPDSSLSGIKNPLKVVFIKDRMVRIGDETNSNGLGGDLRLKNVQASFLCDAGAAPVSAAMTVANGSSYTGLASQIVGTQVSFPSLTLQEQSKFISSHCRQGEKTVQQSTVITVEMSKTCRMENGAERQWSNNVDLPMSIICDLLPNADPAEYSPNHPTYNPQMGNTVATRNPADYTLQKPVTEGQTVGAPTLNAPSSQPSVLQTGEADASLQLKYNSALVVDDELRMGTPFQSVYDAQPVSELKSNIELEVGCGAGLFEYANLFIKRNGLYAPLHELNSGGHHNLTNSFLMTKADFVQDHCAAGTMYQDLGRSIEFLIEYGCTYPSGTKRFEKIIHSPVRMVTCDRRPSTFANANHTPYMHRCPAGYHIEGKADNIRVDSSSSAFPPKRCIENL</sequence>
<dbReference type="AlphaFoldDB" id="M1PJV4"/>
<organism evidence="2 3">
    <name type="scientific">Desulfocapsa sulfexigens (strain DSM 10523 / SB164P1)</name>
    <dbReference type="NCBI Taxonomy" id="1167006"/>
    <lineage>
        <taxon>Bacteria</taxon>
        <taxon>Pseudomonadati</taxon>
        <taxon>Thermodesulfobacteriota</taxon>
        <taxon>Desulfobulbia</taxon>
        <taxon>Desulfobulbales</taxon>
        <taxon>Desulfocapsaceae</taxon>
        <taxon>Desulfocapsa</taxon>
    </lineage>
</organism>
<keyword evidence="3" id="KW-1185">Reference proteome</keyword>
<dbReference type="STRING" id="1167006.UWK_00210"/>
<evidence type="ECO:0000313" key="2">
    <source>
        <dbReference type="EMBL" id="AGF76796.1"/>
    </source>
</evidence>
<accession>M1PJV4</accession>
<dbReference type="KEGG" id="dsf:UWK_00210"/>
<feature type="compositionally biased region" description="Basic and acidic residues" evidence="1">
    <location>
        <begin position="106"/>
        <end position="139"/>
    </location>
</feature>
<dbReference type="EMBL" id="CP003985">
    <property type="protein sequence ID" value="AGF76796.1"/>
    <property type="molecule type" value="Genomic_DNA"/>
</dbReference>
<feature type="region of interest" description="Disordered" evidence="1">
    <location>
        <begin position="55"/>
        <end position="193"/>
    </location>
</feature>
<name>M1PJV4_DESSD</name>
<evidence type="ECO:0000256" key="1">
    <source>
        <dbReference type="SAM" id="MobiDB-lite"/>
    </source>
</evidence>
<reference evidence="3" key="1">
    <citation type="journal article" date="2013" name="Stand. Genomic Sci.">
        <title>Complete genome sequence of Desulfocapsa sulfexigens, a marine deltaproteobacterium specialized in disproportionating inorganic sulfur compounds.</title>
        <authorList>
            <person name="Finster K.W."/>
            <person name="Kjeldsen K.U."/>
            <person name="Kube M."/>
            <person name="Reinhardt R."/>
            <person name="Mussmann M."/>
            <person name="Amann R."/>
            <person name="Schreiber L."/>
        </authorList>
    </citation>
    <scope>NUCLEOTIDE SEQUENCE [LARGE SCALE GENOMIC DNA]</scope>
    <source>
        <strain evidence="3">DSM 10523 / SB164P1</strain>
    </source>
</reference>
<feature type="compositionally biased region" description="Polar residues" evidence="1">
    <location>
        <begin position="70"/>
        <end position="87"/>
    </location>
</feature>
<gene>
    <name evidence="2" type="ordered locus">UWK_00210</name>
</gene>
<protein>
    <submittedName>
        <fullName evidence="2">Uncharacterized protein</fullName>
    </submittedName>
</protein>
<dbReference type="PROSITE" id="PS51257">
    <property type="entry name" value="PROKAR_LIPOPROTEIN"/>
    <property type="match status" value="1"/>
</dbReference>